<reference evidence="3 5" key="2">
    <citation type="submission" date="2016-11" db="EMBL/GenBank/DDBJ databases">
        <title>Whole genomes of Flavobacteriaceae.</title>
        <authorList>
            <person name="Stine C."/>
            <person name="Li C."/>
            <person name="Tadesse D."/>
        </authorList>
    </citation>
    <scope>NUCLEOTIDE SEQUENCE [LARGE SCALE GENOMIC DNA]</scope>
    <source>
        <strain evidence="3 5">ATCC 29551</strain>
    </source>
</reference>
<comment type="caution">
    <text evidence="2">The sequence shown here is derived from an EMBL/GenBank/DDBJ whole genome shotgun (WGS) entry which is preliminary data.</text>
</comment>
<protein>
    <submittedName>
        <fullName evidence="2">Uncharacterized protein</fullName>
    </submittedName>
</protein>
<accession>A0A086A299</accession>
<dbReference type="AlphaFoldDB" id="A0A086A299"/>
<dbReference type="OrthoDB" id="878468at2"/>
<evidence type="ECO:0000313" key="5">
    <source>
        <dbReference type="Proteomes" id="UP000198424"/>
    </source>
</evidence>
<sequence length="257" mass="29574">MKKLILLFFFAIGLNSAQAECGSGGMQFFPKKTNISLNSMFIIQGYSMNEKTINSFKNRKVYLQSKKGELVKLNLVEILKGQMSLTQAVFKPAEELKPNTIYFLKYSEQTDIETEEMTQWNTETDQKGKIYWKTTNKKSAEPLNQKLGIKYQKTEVREYGCGPSANVIFNVVNKSNSEIWYKTEMVDLATNKKTVFYINEWEKQLNVGHGMCAGAFTFTNRGKYKVRFTPMNTDGTSLNTTKWINFDSPFMNQKNGY</sequence>
<dbReference type="Proteomes" id="UP000028712">
    <property type="component" value="Unassembled WGS sequence"/>
</dbReference>
<reference evidence="2 4" key="1">
    <citation type="submission" date="2014-07" db="EMBL/GenBank/DDBJ databases">
        <title>Genome of Flavobacterium hydatis DSM 2063.</title>
        <authorList>
            <person name="Pipes S.E."/>
            <person name="Stropko S.J."/>
            <person name="Newman J.D."/>
        </authorList>
    </citation>
    <scope>NUCLEOTIDE SEQUENCE [LARGE SCALE GENOMIC DNA]</scope>
    <source>
        <strain evidence="2 4">DSM 2063</strain>
    </source>
</reference>
<keyword evidence="1" id="KW-0732">Signal</keyword>
<evidence type="ECO:0000313" key="4">
    <source>
        <dbReference type="Proteomes" id="UP000028712"/>
    </source>
</evidence>
<organism evidence="2 4">
    <name type="scientific">Flavobacterium hydatis</name>
    <name type="common">Cytophaga aquatilis</name>
    <dbReference type="NCBI Taxonomy" id="991"/>
    <lineage>
        <taxon>Bacteria</taxon>
        <taxon>Pseudomonadati</taxon>
        <taxon>Bacteroidota</taxon>
        <taxon>Flavobacteriia</taxon>
        <taxon>Flavobacteriales</taxon>
        <taxon>Flavobacteriaceae</taxon>
        <taxon>Flavobacterium</taxon>
    </lineage>
</organism>
<evidence type="ECO:0000256" key="1">
    <source>
        <dbReference type="SAM" id="SignalP"/>
    </source>
</evidence>
<evidence type="ECO:0000313" key="2">
    <source>
        <dbReference type="EMBL" id="KFF10813.1"/>
    </source>
</evidence>
<proteinExistence type="predicted"/>
<keyword evidence="5" id="KW-1185">Reference proteome</keyword>
<gene>
    <name evidence="3" type="ORF">B0A62_10150</name>
    <name evidence="2" type="ORF">IW20_20180</name>
</gene>
<dbReference type="eggNOG" id="ENOG5032V3J">
    <property type="taxonomic scope" value="Bacteria"/>
</dbReference>
<dbReference type="EMBL" id="JPRM01000037">
    <property type="protein sequence ID" value="KFF10813.1"/>
    <property type="molecule type" value="Genomic_DNA"/>
</dbReference>
<name>A0A086A299_FLAHY</name>
<dbReference type="EMBL" id="MUGY01000009">
    <property type="protein sequence ID" value="OXA94548.1"/>
    <property type="molecule type" value="Genomic_DNA"/>
</dbReference>
<evidence type="ECO:0000313" key="3">
    <source>
        <dbReference type="EMBL" id="OXA94548.1"/>
    </source>
</evidence>
<feature type="chain" id="PRO_5001802108" evidence="1">
    <location>
        <begin position="20"/>
        <end position="257"/>
    </location>
</feature>
<dbReference type="RefSeq" id="WP_035626437.1">
    <property type="nucleotide sequence ID" value="NZ_JBEWQG010000005.1"/>
</dbReference>
<feature type="signal peptide" evidence="1">
    <location>
        <begin position="1"/>
        <end position="19"/>
    </location>
</feature>
<dbReference type="STRING" id="991.IW20_20180"/>
<dbReference type="Proteomes" id="UP000198424">
    <property type="component" value="Unassembled WGS sequence"/>
</dbReference>